<reference evidence="1 2" key="1">
    <citation type="submission" date="2014-10" db="EMBL/GenBank/DDBJ databases">
        <title>Pan-genome analysis of Brazilian lineage A amoebal mimiviruses.</title>
        <authorList>
            <person name="Assis F.L."/>
            <person name="Abrahao J.S."/>
            <person name="Kroon E.G."/>
            <person name="Dornas F.P."/>
            <person name="Andrade K.R."/>
            <person name="Borato P.V.M."/>
            <person name="Pilotto M.R."/>
            <person name="Benamar S."/>
            <person name="LaScola B."/>
            <person name="Colson P."/>
        </authorList>
    </citation>
    <scope>NUCLEOTIDE SEQUENCE [LARGE SCALE GENOMIC DNA]</scope>
    <source>
        <strain evidence="1 2">Oyster</strain>
    </source>
</reference>
<proteinExistence type="predicted"/>
<accession>A0A0G2Y105</accession>
<protein>
    <submittedName>
        <fullName evidence="1">Uncharacterized protein</fullName>
    </submittedName>
</protein>
<evidence type="ECO:0000313" key="1">
    <source>
        <dbReference type="EMBL" id="AKI79363.1"/>
    </source>
</evidence>
<dbReference type="Proteomes" id="UP000241474">
    <property type="component" value="Segment"/>
</dbReference>
<dbReference type="EMBL" id="KM982401">
    <property type="protein sequence ID" value="AKI79363.1"/>
    <property type="molecule type" value="Genomic_DNA"/>
</dbReference>
<name>A0A0G2Y105_MIMIV</name>
<sequence length="190" mass="21690">MTQIIDRVTCLFPCFRNKNANYDLINQDTDNSELSIKESSETNQVRQWLDTSKGSITVEMDLLVLPGQPNIKTTVGPDGWPSGPKTNITFHERIISLAKMKADPKDPGTFEVYIKGKIRLYNREIFLEMANNARKHYTAAYEGGFISYKDFVAVQSYIQAGIDNEELMRQVIVSLANHKFETMFPDPSDW</sequence>
<evidence type="ECO:0000313" key="2">
    <source>
        <dbReference type="Proteomes" id="UP000241474"/>
    </source>
</evidence>
<organismHost>
    <name type="scientific">Acanthamoeba polyphaga</name>
    <name type="common">Amoeba</name>
    <dbReference type="NCBI Taxonomy" id="5757"/>
</organismHost>
<organism evidence="1 2">
    <name type="scientific">Acanthamoeba polyphaga mimivirus</name>
    <name type="common">APMV</name>
    <dbReference type="NCBI Taxonomy" id="212035"/>
    <lineage>
        <taxon>Viruses</taxon>
        <taxon>Varidnaviria</taxon>
        <taxon>Bamfordvirae</taxon>
        <taxon>Nucleocytoviricota</taxon>
        <taxon>Megaviricetes</taxon>
        <taxon>Imitervirales</taxon>
        <taxon>Mimiviridae</taxon>
        <taxon>Megamimivirinae</taxon>
        <taxon>Mimivirus</taxon>
        <taxon>Mimivirus bradfordmassiliense</taxon>
    </lineage>
</organism>